<dbReference type="Gene3D" id="1.25.40.80">
    <property type="match status" value="1"/>
</dbReference>
<dbReference type="Pfam" id="PF03441">
    <property type="entry name" value="FAD_binding_7"/>
    <property type="match status" value="1"/>
</dbReference>
<dbReference type="Pfam" id="PF04244">
    <property type="entry name" value="DPRP"/>
    <property type="match status" value="1"/>
</dbReference>
<organism evidence="3 4">
    <name type="scientific">Persicobacter psychrovividus</name>
    <dbReference type="NCBI Taxonomy" id="387638"/>
    <lineage>
        <taxon>Bacteria</taxon>
        <taxon>Pseudomonadati</taxon>
        <taxon>Bacteroidota</taxon>
        <taxon>Cytophagia</taxon>
        <taxon>Cytophagales</taxon>
        <taxon>Persicobacteraceae</taxon>
        <taxon>Persicobacter</taxon>
    </lineage>
</organism>
<dbReference type="InterPro" id="IPR014729">
    <property type="entry name" value="Rossmann-like_a/b/a_fold"/>
</dbReference>
<evidence type="ECO:0000256" key="1">
    <source>
        <dbReference type="SAM" id="MobiDB-lite"/>
    </source>
</evidence>
<protein>
    <submittedName>
        <fullName evidence="3">Cryptochrome/photolyase family protein</fullName>
    </submittedName>
</protein>
<dbReference type="EMBL" id="AP025293">
    <property type="protein sequence ID" value="BDD00701.1"/>
    <property type="molecule type" value="Genomic_DNA"/>
</dbReference>
<sequence>MSMKTYAIVFPHQLFEESPLLQECTNFILVEEYLFFRQYRFHQQKLVFHRASMKFYEDYLKKQSKGVQYIEATDSLSDVRQLVQHLKNEGIAALHYIDPVDDWLSSRFNKYAERASMKLTKYESPGFLTSEQDIEAFFAKEKKRYLHHDFYQQQRKRMNILMTDAGEPEGGQWSFDEKNRKKYPKGKTPPVIHYPPSDQYHQEALTYVRNNFDHEPKVMTDKALYPNTFWDSKNWWKQFLDFRFAEFGPYEDAIVEEADILHHSVITPMLNVGLLTPAYIVQSVIEYGRDNGVRLSTVEGFIRQVIGWREFIRGMYVHHGRQMRTTNFWGFEKKLPSALYHGATGIPPVDETIKKLLKTGYLHHIERLMILGNFMLLCEYAPSQIYRWFMELSVDGYDWVMVPNVYGMSQFADGGLMATKPYISSSNYIKKMSDYEGGVWEETWDALFWRFMYVHRDYFENNPRMKMLLWNLDKKSEEERNEHIHRAEDFINHLNSHKY</sequence>
<dbReference type="SUPFAM" id="SSF48173">
    <property type="entry name" value="Cryptochrome/photolyase FAD-binding domain"/>
    <property type="match status" value="1"/>
</dbReference>
<accession>A0ABM7VIA4</accession>
<evidence type="ECO:0000259" key="2">
    <source>
        <dbReference type="Pfam" id="PF03441"/>
    </source>
</evidence>
<feature type="region of interest" description="Disordered" evidence="1">
    <location>
        <begin position="171"/>
        <end position="195"/>
    </location>
</feature>
<dbReference type="PANTHER" id="PTHR38657">
    <property type="entry name" value="SLR1343 PROTEIN"/>
    <property type="match status" value="1"/>
</dbReference>
<dbReference type="Gene3D" id="1.10.10.1710">
    <property type="entry name" value="Deoxyribodipyrimidine photolyase-related"/>
    <property type="match status" value="1"/>
</dbReference>
<name>A0ABM7VIA4_9BACT</name>
<geneLocation type="plasmid" evidence="3 4">
    <name>pPP1</name>
</geneLocation>
<dbReference type="InterPro" id="IPR036134">
    <property type="entry name" value="Crypto/Photolyase_FAD-like_sf"/>
</dbReference>
<dbReference type="InterPro" id="IPR052551">
    <property type="entry name" value="UV-DNA_repair_photolyase"/>
</dbReference>
<dbReference type="PANTHER" id="PTHR38657:SF1">
    <property type="entry name" value="SLR1343 PROTEIN"/>
    <property type="match status" value="1"/>
</dbReference>
<dbReference type="InterPro" id="IPR005101">
    <property type="entry name" value="Cryptochr/Photolyase_FAD-bd"/>
</dbReference>
<dbReference type="InterPro" id="IPR007357">
    <property type="entry name" value="PhrB-like"/>
</dbReference>
<dbReference type="Gene3D" id="1.10.579.10">
    <property type="entry name" value="DNA Cyclobutane Dipyrimidine Photolyase, subunit A, domain 3"/>
    <property type="match status" value="1"/>
</dbReference>
<keyword evidence="3" id="KW-0614">Plasmid</keyword>
<dbReference type="Proteomes" id="UP001354989">
    <property type="component" value="Plasmid pPP1"/>
</dbReference>
<keyword evidence="4" id="KW-1185">Reference proteome</keyword>
<gene>
    <name evidence="3" type="ORF">PEPS_29810</name>
</gene>
<reference evidence="3 4" key="1">
    <citation type="submission" date="2021-12" db="EMBL/GenBank/DDBJ databases">
        <title>Genome sequencing of bacteria with rrn-lacking chromosome and rrn-plasmid.</title>
        <authorList>
            <person name="Anda M."/>
            <person name="Iwasaki W."/>
        </authorList>
    </citation>
    <scope>NUCLEOTIDE SEQUENCE [LARGE SCALE GENOMIC DNA]</scope>
    <source>
        <strain evidence="3 4">NBRC 101262</strain>
        <plasmid evidence="3 4">pPP1</plasmid>
    </source>
</reference>
<evidence type="ECO:0000313" key="3">
    <source>
        <dbReference type="EMBL" id="BDD00701.1"/>
    </source>
</evidence>
<feature type="domain" description="Cryptochrome/DNA photolyase FAD-binding" evidence="2">
    <location>
        <begin position="305"/>
        <end position="432"/>
    </location>
</feature>
<proteinExistence type="predicted"/>
<dbReference type="Gene3D" id="3.40.50.620">
    <property type="entry name" value="HUPs"/>
    <property type="match status" value="1"/>
</dbReference>
<evidence type="ECO:0000313" key="4">
    <source>
        <dbReference type="Proteomes" id="UP001354989"/>
    </source>
</evidence>